<feature type="compositionally biased region" description="Basic and acidic residues" evidence="1">
    <location>
        <begin position="139"/>
        <end position="149"/>
    </location>
</feature>
<accession>A0A372LVH2</accession>
<dbReference type="AlphaFoldDB" id="A0A372LVH2"/>
<feature type="compositionally biased region" description="Acidic residues" evidence="1">
    <location>
        <begin position="107"/>
        <end position="123"/>
    </location>
</feature>
<evidence type="ECO:0000313" key="2">
    <source>
        <dbReference type="EMBL" id="RFU82666.1"/>
    </source>
</evidence>
<dbReference type="RefSeq" id="WP_128559650.1">
    <property type="nucleotide sequence ID" value="NZ_QUAK01000234.1"/>
</dbReference>
<dbReference type="Proteomes" id="UP000263094">
    <property type="component" value="Unassembled WGS sequence"/>
</dbReference>
<organism evidence="2 3">
    <name type="scientific">Streptomyces triticagri</name>
    <dbReference type="NCBI Taxonomy" id="2293568"/>
    <lineage>
        <taxon>Bacteria</taxon>
        <taxon>Bacillati</taxon>
        <taxon>Actinomycetota</taxon>
        <taxon>Actinomycetes</taxon>
        <taxon>Kitasatosporales</taxon>
        <taxon>Streptomycetaceae</taxon>
        <taxon>Streptomyces</taxon>
    </lineage>
</organism>
<dbReference type="OrthoDB" id="4966929at2"/>
<evidence type="ECO:0000313" key="3">
    <source>
        <dbReference type="Proteomes" id="UP000263094"/>
    </source>
</evidence>
<keyword evidence="3" id="KW-1185">Reference proteome</keyword>
<reference evidence="2 3" key="1">
    <citation type="submission" date="2018-08" db="EMBL/GenBank/DDBJ databases">
        <title>Isolation, diversity and antifungal activity of Actinobacteria from wheat.</title>
        <authorList>
            <person name="Han C."/>
        </authorList>
    </citation>
    <scope>NUCLEOTIDE SEQUENCE [LARGE SCALE GENOMIC DNA]</scope>
    <source>
        <strain evidence="2 3">NEAU-YY421</strain>
    </source>
</reference>
<comment type="caution">
    <text evidence="2">The sequence shown here is derived from an EMBL/GenBank/DDBJ whole genome shotgun (WGS) entry which is preliminary data.</text>
</comment>
<proteinExistence type="predicted"/>
<feature type="compositionally biased region" description="Low complexity" evidence="1">
    <location>
        <begin position="184"/>
        <end position="213"/>
    </location>
</feature>
<dbReference type="EMBL" id="QUAK01000234">
    <property type="protein sequence ID" value="RFU82666.1"/>
    <property type="molecule type" value="Genomic_DNA"/>
</dbReference>
<evidence type="ECO:0008006" key="4">
    <source>
        <dbReference type="Google" id="ProtNLM"/>
    </source>
</evidence>
<evidence type="ECO:0000256" key="1">
    <source>
        <dbReference type="SAM" id="MobiDB-lite"/>
    </source>
</evidence>
<name>A0A372LVH2_9ACTN</name>
<feature type="compositionally biased region" description="Basic and acidic residues" evidence="1">
    <location>
        <begin position="89"/>
        <end position="106"/>
    </location>
</feature>
<feature type="compositionally biased region" description="Polar residues" evidence="1">
    <location>
        <begin position="173"/>
        <end position="183"/>
    </location>
</feature>
<feature type="compositionally biased region" description="Low complexity" evidence="1">
    <location>
        <begin position="124"/>
        <end position="138"/>
    </location>
</feature>
<feature type="region of interest" description="Disordered" evidence="1">
    <location>
        <begin position="85"/>
        <end position="223"/>
    </location>
</feature>
<gene>
    <name evidence="2" type="ORF">DY218_32025</name>
</gene>
<sequence length="223" mass="22175">MTGNVKTGVALVGGYLLGRTKKARMAIGLGMFLAGRKLDLDPARLGKLVANSPVLGGLNDQVRKELVEATKTAATGALTKRATGLADSLQDRTRALNDPLRGRGETGEEDDGRDEESGPDEGLADAPAAGAAGAADAAAEARDEDEKPPPRRRAAGKTAGGGAGKAPAKSARTGSRTASSGRTKSPAGSARKSAAGAATKSASKAGKKTTSGARKSRGGGSNG</sequence>
<protein>
    <recommendedName>
        <fullName evidence="4">DNA primase</fullName>
    </recommendedName>
</protein>